<gene>
    <name evidence="3" type="ORF">SLEP1_g49784</name>
</gene>
<reference evidence="3 4" key="1">
    <citation type="journal article" date="2021" name="Commun. Biol.">
        <title>The genome of Shorea leprosula (Dipterocarpaceae) highlights the ecological relevance of drought in aseasonal tropical rainforests.</title>
        <authorList>
            <person name="Ng K.K.S."/>
            <person name="Kobayashi M.J."/>
            <person name="Fawcett J.A."/>
            <person name="Hatakeyama M."/>
            <person name="Paape T."/>
            <person name="Ng C.H."/>
            <person name="Ang C.C."/>
            <person name="Tnah L.H."/>
            <person name="Lee C.T."/>
            <person name="Nishiyama T."/>
            <person name="Sese J."/>
            <person name="O'Brien M.J."/>
            <person name="Copetti D."/>
            <person name="Mohd Noor M.I."/>
            <person name="Ong R.C."/>
            <person name="Putra M."/>
            <person name="Sireger I.Z."/>
            <person name="Indrioko S."/>
            <person name="Kosugi Y."/>
            <person name="Izuno A."/>
            <person name="Isagi Y."/>
            <person name="Lee S.L."/>
            <person name="Shimizu K.K."/>
        </authorList>
    </citation>
    <scope>NUCLEOTIDE SEQUENCE [LARGE SCALE GENOMIC DNA]</scope>
    <source>
        <strain evidence="3">214</strain>
    </source>
</reference>
<protein>
    <recommendedName>
        <fullName evidence="2">DUF4005 domain-containing protein</fullName>
    </recommendedName>
</protein>
<accession>A0AAV5LYV6</accession>
<evidence type="ECO:0000313" key="3">
    <source>
        <dbReference type="EMBL" id="GKV42373.1"/>
    </source>
</evidence>
<organism evidence="3 4">
    <name type="scientific">Rubroshorea leprosula</name>
    <dbReference type="NCBI Taxonomy" id="152421"/>
    <lineage>
        <taxon>Eukaryota</taxon>
        <taxon>Viridiplantae</taxon>
        <taxon>Streptophyta</taxon>
        <taxon>Embryophyta</taxon>
        <taxon>Tracheophyta</taxon>
        <taxon>Spermatophyta</taxon>
        <taxon>Magnoliopsida</taxon>
        <taxon>eudicotyledons</taxon>
        <taxon>Gunneridae</taxon>
        <taxon>Pentapetalae</taxon>
        <taxon>rosids</taxon>
        <taxon>malvids</taxon>
        <taxon>Malvales</taxon>
        <taxon>Dipterocarpaceae</taxon>
        <taxon>Rubroshorea</taxon>
    </lineage>
</organism>
<feature type="domain" description="DUF4005" evidence="2">
    <location>
        <begin position="52"/>
        <end position="88"/>
    </location>
</feature>
<keyword evidence="4" id="KW-1185">Reference proteome</keyword>
<evidence type="ECO:0000313" key="4">
    <source>
        <dbReference type="Proteomes" id="UP001054252"/>
    </source>
</evidence>
<dbReference type="AlphaFoldDB" id="A0AAV5LYV6"/>
<dbReference type="EMBL" id="BPVZ01000158">
    <property type="protein sequence ID" value="GKV42373.1"/>
    <property type="molecule type" value="Genomic_DNA"/>
</dbReference>
<dbReference type="Proteomes" id="UP001054252">
    <property type="component" value="Unassembled WGS sequence"/>
</dbReference>
<comment type="caution">
    <text evidence="3">The sequence shown here is derived from an EMBL/GenBank/DDBJ whole genome shotgun (WGS) entry which is preliminary data.</text>
</comment>
<dbReference type="Pfam" id="PF13178">
    <property type="entry name" value="DUF4005"/>
    <property type="match status" value="1"/>
</dbReference>
<dbReference type="InterPro" id="IPR025064">
    <property type="entry name" value="DUF4005"/>
</dbReference>
<evidence type="ECO:0000259" key="2">
    <source>
        <dbReference type="Pfam" id="PF13178"/>
    </source>
</evidence>
<proteinExistence type="predicted"/>
<feature type="region of interest" description="Disordered" evidence="1">
    <location>
        <begin position="65"/>
        <end position="99"/>
    </location>
</feature>
<sequence>MSPRAYGGHEGMLFQHGGEQSAILLFHLQNQPVRLPLAFPPPDYAEAMSYDYPLYPNYMANMESARAKARSQSASKSRPDSYDRQPSGPEKSIGGREECAEGGADAAAVVARRSHPAKLLQIARCI</sequence>
<evidence type="ECO:0000256" key="1">
    <source>
        <dbReference type="SAM" id="MobiDB-lite"/>
    </source>
</evidence>
<name>A0AAV5LYV6_9ROSI</name>